<protein>
    <submittedName>
        <fullName evidence="1">Uncharacterized protein</fullName>
    </submittedName>
</protein>
<evidence type="ECO:0000313" key="1">
    <source>
        <dbReference type="EMBL" id="JAH86645.1"/>
    </source>
</evidence>
<accession>A0A0E9WAN6</accession>
<proteinExistence type="predicted"/>
<name>A0A0E9WAN6_ANGAN</name>
<reference evidence="1" key="1">
    <citation type="submission" date="2014-11" db="EMBL/GenBank/DDBJ databases">
        <authorList>
            <person name="Amaro Gonzalez C."/>
        </authorList>
    </citation>
    <scope>NUCLEOTIDE SEQUENCE</scope>
</reference>
<sequence length="45" mass="4995">MLVLPLQSLTRCPTTEKTTQLRCVFVLDEPTGYSPMNPITSPSEV</sequence>
<organism evidence="1">
    <name type="scientific">Anguilla anguilla</name>
    <name type="common">European freshwater eel</name>
    <name type="synonym">Muraena anguilla</name>
    <dbReference type="NCBI Taxonomy" id="7936"/>
    <lineage>
        <taxon>Eukaryota</taxon>
        <taxon>Metazoa</taxon>
        <taxon>Chordata</taxon>
        <taxon>Craniata</taxon>
        <taxon>Vertebrata</taxon>
        <taxon>Euteleostomi</taxon>
        <taxon>Actinopterygii</taxon>
        <taxon>Neopterygii</taxon>
        <taxon>Teleostei</taxon>
        <taxon>Anguilliformes</taxon>
        <taxon>Anguillidae</taxon>
        <taxon>Anguilla</taxon>
    </lineage>
</organism>
<reference evidence="1" key="2">
    <citation type="journal article" date="2015" name="Fish Shellfish Immunol.">
        <title>Early steps in the European eel (Anguilla anguilla)-Vibrio vulnificus interaction in the gills: Role of the RtxA13 toxin.</title>
        <authorList>
            <person name="Callol A."/>
            <person name="Pajuelo D."/>
            <person name="Ebbesson L."/>
            <person name="Teles M."/>
            <person name="MacKenzie S."/>
            <person name="Amaro C."/>
        </authorList>
    </citation>
    <scope>NUCLEOTIDE SEQUENCE</scope>
</reference>
<dbReference type="AlphaFoldDB" id="A0A0E9WAN6"/>
<dbReference type="EMBL" id="GBXM01021932">
    <property type="protein sequence ID" value="JAH86645.1"/>
    <property type="molecule type" value="Transcribed_RNA"/>
</dbReference>